<evidence type="ECO:0000256" key="1">
    <source>
        <dbReference type="SAM" id="MobiDB-lite"/>
    </source>
</evidence>
<dbReference type="AlphaFoldDB" id="E3NU29"/>
<dbReference type="EMBL" id="DS270398">
    <property type="protein sequence ID" value="EFO93585.1"/>
    <property type="molecule type" value="Genomic_DNA"/>
</dbReference>
<organism evidence="3">
    <name type="scientific">Caenorhabditis remanei</name>
    <name type="common">Caenorhabditis vulgaris</name>
    <dbReference type="NCBI Taxonomy" id="31234"/>
    <lineage>
        <taxon>Eukaryota</taxon>
        <taxon>Metazoa</taxon>
        <taxon>Ecdysozoa</taxon>
        <taxon>Nematoda</taxon>
        <taxon>Chromadorea</taxon>
        <taxon>Rhabditida</taxon>
        <taxon>Rhabditina</taxon>
        <taxon>Rhabditomorpha</taxon>
        <taxon>Rhabditoidea</taxon>
        <taxon>Rhabditidae</taxon>
        <taxon>Peloderinae</taxon>
        <taxon>Caenorhabditis</taxon>
    </lineage>
</organism>
<feature type="compositionally biased region" description="Basic and acidic residues" evidence="1">
    <location>
        <begin position="75"/>
        <end position="84"/>
    </location>
</feature>
<evidence type="ECO:0000313" key="3">
    <source>
        <dbReference type="Proteomes" id="UP000008281"/>
    </source>
</evidence>
<dbReference type="STRING" id="31234.E3NU29"/>
<dbReference type="eggNOG" id="KOG1181">
    <property type="taxonomic scope" value="Eukaryota"/>
</dbReference>
<keyword evidence="3" id="KW-1185">Reference proteome</keyword>
<dbReference type="Proteomes" id="UP000008281">
    <property type="component" value="Unassembled WGS sequence"/>
</dbReference>
<accession>E3NU29</accession>
<proteinExistence type="predicted"/>
<name>E3NU29_CAERE</name>
<reference evidence="2" key="1">
    <citation type="submission" date="2007-07" db="EMBL/GenBank/DDBJ databases">
        <title>PCAP assembly of the Caenorhabditis remanei genome.</title>
        <authorList>
            <consortium name="The Caenorhabditis remanei Sequencing Consortium"/>
            <person name="Wilson R.K."/>
        </authorList>
    </citation>
    <scope>NUCLEOTIDE SEQUENCE [LARGE SCALE GENOMIC DNA]</scope>
    <source>
        <strain evidence="2">PB4641</strain>
    </source>
</reference>
<protein>
    <submittedName>
        <fullName evidence="2">Uncharacterized protein</fullName>
    </submittedName>
</protein>
<dbReference type="HOGENOM" id="CLU_1512006_0_0_1"/>
<gene>
    <name evidence="2" type="ORF">CRE_06253</name>
</gene>
<feature type="region of interest" description="Disordered" evidence="1">
    <location>
        <begin position="73"/>
        <end position="98"/>
    </location>
</feature>
<evidence type="ECO:0000313" key="2">
    <source>
        <dbReference type="EMBL" id="EFO93585.1"/>
    </source>
</evidence>
<sequence length="178" mass="19299">MAEVDALLGQVYTNEKAKPNLLCFDQSKFTNNPPTSTASTSTSDDLILLKNNNSTSPSFLLPLQSSVLGSQLDSVRNDNERNENETTSPRGLKRSPGMLLPSPTSSNIFPMPPTAAESVGATIGATTSSMFGGITIADPPSTLDKLTNSYKWLQNIEVRYVSFSLLFISHGLFQMLMF</sequence>
<dbReference type="InParanoid" id="E3NU29"/>